<evidence type="ECO:0000313" key="1">
    <source>
        <dbReference type="EMBL" id="KHF37771.1"/>
    </source>
</evidence>
<gene>
    <name evidence="1" type="ORF">LQ50_25505</name>
</gene>
<protein>
    <submittedName>
        <fullName evidence="1">Uncharacterized protein</fullName>
    </submittedName>
</protein>
<keyword evidence="2" id="KW-1185">Reference proteome</keyword>
<reference evidence="1 2" key="1">
    <citation type="submission" date="2014-09" db="EMBL/GenBank/DDBJ databases">
        <title>Genome sequencing and annotation of Bacillus Okhensis strain Kh10-101T.</title>
        <authorList>
            <person name="Prakash J.S."/>
        </authorList>
    </citation>
    <scope>NUCLEOTIDE SEQUENCE [LARGE SCALE GENOMIC DNA]</scope>
    <source>
        <strain evidence="2">Kh10-101T</strain>
    </source>
</reference>
<comment type="caution">
    <text evidence="1">The sequence shown here is derived from an EMBL/GenBank/DDBJ whole genome shotgun (WGS) entry which is preliminary data.</text>
</comment>
<accession>A0A0B0IDM0</accession>
<name>A0A0B0IDM0_9BACI</name>
<dbReference type="RefSeq" id="WP_034634200.1">
    <property type="nucleotide sequence ID" value="NZ_JRJU01000074.1"/>
</dbReference>
<sequence length="60" mass="7213">MGKHKMPLLYIYQRKEKEIEICEQDFVYQKAGNKEGRQPLIEPLAEYRLNPKFEEVVKES</sequence>
<dbReference type="AlphaFoldDB" id="A0A0B0IDM0"/>
<dbReference type="OrthoDB" id="10000288at2"/>
<proteinExistence type="predicted"/>
<dbReference type="Proteomes" id="UP000030832">
    <property type="component" value="Unassembled WGS sequence"/>
</dbReference>
<dbReference type="EMBL" id="JRJU01000074">
    <property type="protein sequence ID" value="KHF37771.1"/>
    <property type="molecule type" value="Genomic_DNA"/>
</dbReference>
<evidence type="ECO:0000313" key="2">
    <source>
        <dbReference type="Proteomes" id="UP000030832"/>
    </source>
</evidence>
<organism evidence="1 2">
    <name type="scientific">Halalkalibacter okhensis</name>
    <dbReference type="NCBI Taxonomy" id="333138"/>
    <lineage>
        <taxon>Bacteria</taxon>
        <taxon>Bacillati</taxon>
        <taxon>Bacillota</taxon>
        <taxon>Bacilli</taxon>
        <taxon>Bacillales</taxon>
        <taxon>Bacillaceae</taxon>
        <taxon>Halalkalibacter</taxon>
    </lineage>
</organism>